<dbReference type="Proteomes" id="UP001153148">
    <property type="component" value="Unassembled WGS sequence"/>
</dbReference>
<evidence type="ECO:0000256" key="1">
    <source>
        <dbReference type="SAM" id="SignalP"/>
    </source>
</evidence>
<evidence type="ECO:0000313" key="2">
    <source>
        <dbReference type="EMBL" id="CAG2066108.1"/>
    </source>
</evidence>
<feature type="chain" id="PRO_5045786817" evidence="1">
    <location>
        <begin position="18"/>
        <end position="189"/>
    </location>
</feature>
<accession>A0ABN7PE88</accession>
<gene>
    <name evidence="2" type="ORF">TPAB3V08_LOCUS13051</name>
</gene>
<reference evidence="2" key="1">
    <citation type="submission" date="2021-03" db="EMBL/GenBank/DDBJ databases">
        <authorList>
            <person name="Tran Van P."/>
        </authorList>
    </citation>
    <scope>NUCLEOTIDE SEQUENCE</scope>
</reference>
<comment type="caution">
    <text evidence="2">The sequence shown here is derived from an EMBL/GenBank/DDBJ whole genome shotgun (WGS) entry which is preliminary data.</text>
</comment>
<dbReference type="EMBL" id="CAJPIN010050502">
    <property type="protein sequence ID" value="CAG2066108.1"/>
    <property type="molecule type" value="Genomic_DNA"/>
</dbReference>
<protein>
    <submittedName>
        <fullName evidence="2">Uncharacterized protein</fullName>
    </submittedName>
</protein>
<keyword evidence="1" id="KW-0732">Signal</keyword>
<organism evidence="2 3">
    <name type="scientific">Timema podura</name>
    <name type="common">Walking stick</name>
    <dbReference type="NCBI Taxonomy" id="61482"/>
    <lineage>
        <taxon>Eukaryota</taxon>
        <taxon>Metazoa</taxon>
        <taxon>Ecdysozoa</taxon>
        <taxon>Arthropoda</taxon>
        <taxon>Hexapoda</taxon>
        <taxon>Insecta</taxon>
        <taxon>Pterygota</taxon>
        <taxon>Neoptera</taxon>
        <taxon>Polyneoptera</taxon>
        <taxon>Phasmatodea</taxon>
        <taxon>Timematodea</taxon>
        <taxon>Timematoidea</taxon>
        <taxon>Timematidae</taxon>
        <taxon>Timema</taxon>
    </lineage>
</organism>
<sequence length="189" mass="20789">MLLFFLLLLTDTGFLLAVLGGLGTDIVSKWSSLLLLADGAVTFGTLAAATCRDLPVSVAAVAMPVKSDQNACQYYRSVCNTDQNARHYHNGVCNAGQTARQFNRGVCEADQNACQYHINFVNRFLHEMSSHSHTSQAQDQSRACTHAPAVTSQTRSVLLLEKRRALSCIDPVEMWTHPPYIYLRGHFGA</sequence>
<proteinExistence type="predicted"/>
<name>A0ABN7PE88_TIMPD</name>
<feature type="signal peptide" evidence="1">
    <location>
        <begin position="1"/>
        <end position="17"/>
    </location>
</feature>
<keyword evidence="3" id="KW-1185">Reference proteome</keyword>
<evidence type="ECO:0000313" key="3">
    <source>
        <dbReference type="Proteomes" id="UP001153148"/>
    </source>
</evidence>